<dbReference type="VEuPathDB" id="GiardiaDB:SS50377_23854"/>
<evidence type="ECO:0000313" key="1">
    <source>
        <dbReference type="EMBL" id="EST44154.1"/>
    </source>
</evidence>
<dbReference type="AlphaFoldDB" id="V6LTQ1"/>
<dbReference type="EMBL" id="KI546126">
    <property type="protein sequence ID" value="EST44154.1"/>
    <property type="molecule type" value="Genomic_DNA"/>
</dbReference>
<organism evidence="1">
    <name type="scientific">Spironucleus salmonicida</name>
    <dbReference type="NCBI Taxonomy" id="348837"/>
    <lineage>
        <taxon>Eukaryota</taxon>
        <taxon>Metamonada</taxon>
        <taxon>Diplomonadida</taxon>
        <taxon>Hexamitidae</taxon>
        <taxon>Hexamitinae</taxon>
        <taxon>Spironucleus</taxon>
    </lineage>
</organism>
<reference evidence="2" key="2">
    <citation type="submission" date="2020-12" db="EMBL/GenBank/DDBJ databases">
        <title>New Spironucleus salmonicida genome in near-complete chromosomes.</title>
        <authorList>
            <person name="Xu F."/>
            <person name="Kurt Z."/>
            <person name="Jimenez-Gonzalez A."/>
            <person name="Astvaldsson A."/>
            <person name="Andersson J.O."/>
            <person name="Svard S.G."/>
        </authorList>
    </citation>
    <scope>NUCLEOTIDE SEQUENCE</scope>
    <source>
        <strain evidence="2">ATCC 50377</strain>
    </source>
</reference>
<sequence>MKKIAKDVEKELQRAEDAVEMPDFDVQAMLDDQDLLQQKLLDQLKIDVKSARDSQDKFAVDAELMKKDLAEIHKKVEILNAAVKK</sequence>
<proteinExistence type="predicted"/>
<protein>
    <submittedName>
        <fullName evidence="1">Uncharacterized protein</fullName>
    </submittedName>
</protein>
<dbReference type="Proteomes" id="UP000018208">
    <property type="component" value="Unassembled WGS sequence"/>
</dbReference>
<accession>V6LTQ1</accession>
<keyword evidence="3" id="KW-1185">Reference proteome</keyword>
<reference evidence="1 2" key="1">
    <citation type="journal article" date="2014" name="PLoS Genet.">
        <title>The Genome of Spironucleus salmonicida Highlights a Fish Pathogen Adapted to Fluctuating Environments.</title>
        <authorList>
            <person name="Xu F."/>
            <person name="Jerlstrom-Hultqvist J."/>
            <person name="Einarsson E."/>
            <person name="Astvaldsson A."/>
            <person name="Svard S.G."/>
            <person name="Andersson J.O."/>
        </authorList>
    </citation>
    <scope>NUCLEOTIDE SEQUENCE</scope>
    <source>
        <strain evidence="2">ATCC 50377</strain>
    </source>
</reference>
<gene>
    <name evidence="1" type="ORF">SS50377_16058</name>
    <name evidence="2" type="ORF">SS50377_23854</name>
</gene>
<name>V6LTQ1_9EUKA</name>
<evidence type="ECO:0000313" key="2">
    <source>
        <dbReference type="EMBL" id="KAH0573919.1"/>
    </source>
</evidence>
<dbReference type="EMBL" id="AUWU02000004">
    <property type="protein sequence ID" value="KAH0573919.1"/>
    <property type="molecule type" value="Genomic_DNA"/>
</dbReference>
<evidence type="ECO:0000313" key="3">
    <source>
        <dbReference type="Proteomes" id="UP000018208"/>
    </source>
</evidence>